<dbReference type="Pfam" id="PF00288">
    <property type="entry name" value="GHMP_kinases_N"/>
    <property type="match status" value="1"/>
</dbReference>
<dbReference type="PANTHER" id="PTHR43527">
    <property type="entry name" value="4-DIPHOSPHOCYTIDYL-2-C-METHYL-D-ERYTHRITOL KINASE, CHLOROPLASTIC"/>
    <property type="match status" value="1"/>
</dbReference>
<evidence type="ECO:0000259" key="4">
    <source>
        <dbReference type="Pfam" id="PF08544"/>
    </source>
</evidence>
<dbReference type="PIRSF" id="PIRSF033887">
    <property type="entry name" value="PduX"/>
    <property type="match status" value="1"/>
</dbReference>
<dbReference type="InterPro" id="IPR006204">
    <property type="entry name" value="GHMP_kinase_N_dom"/>
</dbReference>
<dbReference type="Pfam" id="PF08544">
    <property type="entry name" value="GHMP_kinases_C"/>
    <property type="match status" value="1"/>
</dbReference>
<evidence type="ECO:0000259" key="3">
    <source>
        <dbReference type="Pfam" id="PF00288"/>
    </source>
</evidence>
<protein>
    <submittedName>
        <fullName evidence="5">Cobalamin biosynthesis protein</fullName>
    </submittedName>
</protein>
<evidence type="ECO:0000313" key="5">
    <source>
        <dbReference type="EMBL" id="QXM05648.1"/>
    </source>
</evidence>
<dbReference type="InterPro" id="IPR012363">
    <property type="entry name" value="PduX"/>
</dbReference>
<accession>A0ABX8R9A7</accession>
<organism evidence="5 6">
    <name type="scientific">Crassaminicella indica</name>
    <dbReference type="NCBI Taxonomy" id="2855394"/>
    <lineage>
        <taxon>Bacteria</taxon>
        <taxon>Bacillati</taxon>
        <taxon>Bacillota</taxon>
        <taxon>Clostridia</taxon>
        <taxon>Eubacteriales</taxon>
        <taxon>Clostridiaceae</taxon>
        <taxon>Crassaminicella</taxon>
    </lineage>
</organism>
<gene>
    <name evidence="5" type="ORF">KVH43_09740</name>
</gene>
<keyword evidence="1" id="KW-0808">Transferase</keyword>
<evidence type="ECO:0000256" key="1">
    <source>
        <dbReference type="ARBA" id="ARBA00022679"/>
    </source>
</evidence>
<evidence type="ECO:0000256" key="2">
    <source>
        <dbReference type="ARBA" id="ARBA00022741"/>
    </source>
</evidence>
<feature type="domain" description="GHMP kinase N-terminal" evidence="3">
    <location>
        <begin position="55"/>
        <end position="124"/>
    </location>
</feature>
<keyword evidence="6" id="KW-1185">Reference proteome</keyword>
<dbReference type="Proteomes" id="UP000886818">
    <property type="component" value="Chromosome"/>
</dbReference>
<dbReference type="EMBL" id="CP078093">
    <property type="protein sequence ID" value="QXM05648.1"/>
    <property type="molecule type" value="Genomic_DNA"/>
</dbReference>
<evidence type="ECO:0000313" key="6">
    <source>
        <dbReference type="Proteomes" id="UP000886818"/>
    </source>
</evidence>
<keyword evidence="2" id="KW-0547">Nucleotide-binding</keyword>
<reference evidence="5" key="1">
    <citation type="submission" date="2021-07" db="EMBL/GenBank/DDBJ databases">
        <title>Complete genome sequence of Crassaminicella sp. 143-21, isolated from a deep-sea hydrothermal vent.</title>
        <authorList>
            <person name="Li X."/>
        </authorList>
    </citation>
    <scope>NUCLEOTIDE SEQUENCE</scope>
    <source>
        <strain evidence="5">143-21</strain>
    </source>
</reference>
<proteinExistence type="predicted"/>
<dbReference type="RefSeq" id="WP_218282346.1">
    <property type="nucleotide sequence ID" value="NZ_CP078093.1"/>
</dbReference>
<name>A0ABX8R9A7_9CLOT</name>
<dbReference type="PANTHER" id="PTHR43527:SF1">
    <property type="entry name" value="L-THREONINE KINASE"/>
    <property type="match status" value="1"/>
</dbReference>
<dbReference type="InterPro" id="IPR013750">
    <property type="entry name" value="GHMP_kinase_C_dom"/>
</dbReference>
<feature type="domain" description="GHMP kinase C-terminal" evidence="4">
    <location>
        <begin position="197"/>
        <end position="270"/>
    </location>
</feature>
<sequence>MKVKGICPASCGELLQGIIGKGEKLISYPINIYSSVTVEEKKAPVRDPKFKKAINAMYKTIDYFGLHKSVGDTLSIKVDSNIPIEKGMASSTADIAATVAVTAKLIGKEISLDELAKICTQIEPTDSTIFHTLTLFDHLNGVRINSFDWDLNLDILILESQESLNTQVFRRKDYSCLRAINKPKVEKAYEIFKLGYEKRDPSLLGKAATISALANQNILYKEKLEEIVDISLKLGCYGVNVAHSGTVLGIIFEKNKIHRAELVDRLQEKGVYEYYYKYYFAKMVKGGVSIVSED</sequence>